<dbReference type="PANTHER" id="PTHR46386">
    <property type="entry name" value="NUCLEAR BODY PROTEIN SP140"/>
    <property type="match status" value="1"/>
</dbReference>
<dbReference type="InterPro" id="IPR019787">
    <property type="entry name" value="Znf_PHD-finger"/>
</dbReference>
<dbReference type="Gene3D" id="1.20.920.10">
    <property type="entry name" value="Bromodomain-like"/>
    <property type="match status" value="1"/>
</dbReference>
<keyword evidence="4" id="KW-0862">Zinc</keyword>
<dbReference type="AlphaFoldDB" id="A0A834APQ8"/>
<evidence type="ECO:0000256" key="7">
    <source>
        <dbReference type="PROSITE-ProRule" id="PRU00146"/>
    </source>
</evidence>
<reference evidence="11 12" key="1">
    <citation type="journal article" date="2020" name="Nature">
        <title>Six reference-quality genomes reveal evolution of bat adaptations.</title>
        <authorList>
            <person name="Jebb D."/>
            <person name="Huang Z."/>
            <person name="Pippel M."/>
            <person name="Hughes G.M."/>
            <person name="Lavrichenko K."/>
            <person name="Devanna P."/>
            <person name="Winkler S."/>
            <person name="Jermiin L.S."/>
            <person name="Skirmuntt E.C."/>
            <person name="Katzourakis A."/>
            <person name="Burkitt-Gray L."/>
            <person name="Ray D.A."/>
            <person name="Sullivan K.A.M."/>
            <person name="Roscito J.G."/>
            <person name="Kirilenko B.M."/>
            <person name="Davalos L.M."/>
            <person name="Corthals A.P."/>
            <person name="Power M.L."/>
            <person name="Jones G."/>
            <person name="Ransome R.D."/>
            <person name="Dechmann D.K.N."/>
            <person name="Locatelli A.G."/>
            <person name="Puechmaille S.J."/>
            <person name="Fedrigo O."/>
            <person name="Jarvis E.D."/>
            <person name="Hiller M."/>
            <person name="Vernes S.C."/>
            <person name="Myers E.W."/>
            <person name="Teeling E.C."/>
        </authorList>
    </citation>
    <scope>NUCLEOTIDE SEQUENCE [LARGE SCALE GENOMIC DNA]</scope>
    <source>
        <strain evidence="11">Bat1K_MPI-CBG_1</strain>
    </source>
</reference>
<evidence type="ECO:0000256" key="2">
    <source>
        <dbReference type="ARBA" id="ARBA00022723"/>
    </source>
</evidence>
<dbReference type="InterPro" id="IPR013083">
    <property type="entry name" value="Znf_RING/FYVE/PHD"/>
</dbReference>
<evidence type="ECO:0000259" key="8">
    <source>
        <dbReference type="PROSITE" id="PS50016"/>
    </source>
</evidence>
<evidence type="ECO:0008006" key="13">
    <source>
        <dbReference type="Google" id="ProtNLM"/>
    </source>
</evidence>
<dbReference type="InterPro" id="IPR036427">
    <property type="entry name" value="Bromodomain-like_sf"/>
</dbReference>
<feature type="domain" description="SAND" evidence="9">
    <location>
        <begin position="152"/>
        <end position="233"/>
    </location>
</feature>
<accession>A0A834APQ8</accession>
<dbReference type="Proteomes" id="UP000664940">
    <property type="component" value="Unassembled WGS sequence"/>
</dbReference>
<dbReference type="SUPFAM" id="SSF57903">
    <property type="entry name" value="FYVE/PHD zinc finger"/>
    <property type="match status" value="1"/>
</dbReference>
<keyword evidence="1" id="KW-0597">Phosphoprotein</keyword>
<feature type="domain" description="PHD-type" evidence="8">
    <location>
        <begin position="248"/>
        <end position="294"/>
    </location>
</feature>
<dbReference type="Pfam" id="PF01342">
    <property type="entry name" value="SAND"/>
    <property type="match status" value="1"/>
</dbReference>
<dbReference type="SMART" id="SM00258">
    <property type="entry name" value="SAND"/>
    <property type="match status" value="1"/>
</dbReference>
<dbReference type="InterPro" id="IPR019786">
    <property type="entry name" value="Zinc_finger_PHD-type_CS"/>
</dbReference>
<dbReference type="PROSITE" id="PS50864">
    <property type="entry name" value="SAND"/>
    <property type="match status" value="1"/>
</dbReference>
<evidence type="ECO:0000256" key="3">
    <source>
        <dbReference type="ARBA" id="ARBA00022771"/>
    </source>
</evidence>
<comment type="caution">
    <text evidence="11">The sequence shown here is derived from an EMBL/GenBank/DDBJ whole genome shotgun (WGS) entry which is preliminary data.</text>
</comment>
<gene>
    <name evidence="11" type="ORF">HJG60_017938</name>
</gene>
<dbReference type="Pfam" id="PF03172">
    <property type="entry name" value="HSR"/>
    <property type="match status" value="1"/>
</dbReference>
<feature type="domain" description="HSR" evidence="10">
    <location>
        <begin position="4"/>
        <end position="120"/>
    </location>
</feature>
<dbReference type="InterPro" id="IPR000770">
    <property type="entry name" value="SAND_dom"/>
</dbReference>
<dbReference type="GO" id="GO:0008270">
    <property type="term" value="F:zinc ion binding"/>
    <property type="evidence" value="ECO:0007669"/>
    <property type="project" value="UniProtKB-KW"/>
</dbReference>
<dbReference type="GO" id="GO:0003677">
    <property type="term" value="F:DNA binding"/>
    <property type="evidence" value="ECO:0007669"/>
    <property type="project" value="UniProtKB-KW"/>
</dbReference>
<dbReference type="PANTHER" id="PTHR46386:SF8">
    <property type="entry name" value="NUCLEAR BODY PROTEIN SP140"/>
    <property type="match status" value="1"/>
</dbReference>
<evidence type="ECO:0000259" key="10">
    <source>
        <dbReference type="PROSITE" id="PS51414"/>
    </source>
</evidence>
<keyword evidence="5" id="KW-0103">Bromodomain</keyword>
<dbReference type="CDD" id="cd15626">
    <property type="entry name" value="PHD_SP110_140"/>
    <property type="match status" value="1"/>
</dbReference>
<keyword evidence="2" id="KW-0479">Metal-binding</keyword>
<evidence type="ECO:0000256" key="5">
    <source>
        <dbReference type="ARBA" id="ARBA00023117"/>
    </source>
</evidence>
<dbReference type="InterPro" id="IPR011011">
    <property type="entry name" value="Znf_FYVE_PHD"/>
</dbReference>
<evidence type="ECO:0000256" key="4">
    <source>
        <dbReference type="ARBA" id="ARBA00022833"/>
    </source>
</evidence>
<dbReference type="Gene3D" id="3.10.390.10">
    <property type="entry name" value="SAND domain-like"/>
    <property type="match status" value="1"/>
</dbReference>
<keyword evidence="6" id="KW-0238">DNA-binding</keyword>
<sequence length="414" mass="47839">MATKGSDLSTRTSAEARDIVKLNAGIFFKRHKVQISNAIKAPFPFLEILRDRGFITNKKYNEYQEKLTRDISTQQVVYSILCGLEKTFDLSLLDSLFSKTIMKFYPDLYYTYKIFKNEISNISNYLESDAEENKGRSDSQLSLEQGSKKHKEEYVDFHSEILPVTCGEMKGMLYKNKLEEGSTVKCIKTEDGKWFTPQEFEAAGNYKSSRNWKNTVRCGGKTLKRLMEEGKLPTPPTIYSKKKKLEKPDVCKICRDGENLLCCDTCSRFFHGDCHLPPVQTERRPWSCTFCRIKKSSGSQQCHKESEVLARPMGPEEQLKCAFLLLNVYGPLESKVFSNVPHENYVEEASRCLEKLRKLDEIKKSLIKGDYPYVGHFVWAMEEFFTIPSCNDTEFTKNDFKKTFKDIFAIQKTN</sequence>
<evidence type="ECO:0000256" key="6">
    <source>
        <dbReference type="ARBA" id="ARBA00023125"/>
    </source>
</evidence>
<organism evidence="11 12">
    <name type="scientific">Phyllostomus discolor</name>
    <name type="common">pale spear-nosed bat</name>
    <dbReference type="NCBI Taxonomy" id="89673"/>
    <lineage>
        <taxon>Eukaryota</taxon>
        <taxon>Metazoa</taxon>
        <taxon>Chordata</taxon>
        <taxon>Craniata</taxon>
        <taxon>Vertebrata</taxon>
        <taxon>Euteleostomi</taxon>
        <taxon>Mammalia</taxon>
        <taxon>Eutheria</taxon>
        <taxon>Laurasiatheria</taxon>
        <taxon>Chiroptera</taxon>
        <taxon>Yangochiroptera</taxon>
        <taxon>Phyllostomidae</taxon>
        <taxon>Phyllostominae</taxon>
        <taxon>Phyllostomus</taxon>
    </lineage>
</organism>
<dbReference type="InterPro" id="IPR043563">
    <property type="entry name" value="Sp110/Sp140/Sp140L-like"/>
</dbReference>
<dbReference type="PROSITE" id="PS01359">
    <property type="entry name" value="ZF_PHD_1"/>
    <property type="match status" value="1"/>
</dbReference>
<dbReference type="SUPFAM" id="SSF63763">
    <property type="entry name" value="SAND domain-like"/>
    <property type="match status" value="1"/>
</dbReference>
<dbReference type="PROSITE" id="PS50016">
    <property type="entry name" value="ZF_PHD_2"/>
    <property type="match status" value="1"/>
</dbReference>
<dbReference type="Gene3D" id="3.30.40.10">
    <property type="entry name" value="Zinc/RING finger domain, C3HC4 (zinc finger)"/>
    <property type="match status" value="1"/>
</dbReference>
<dbReference type="InterPro" id="IPR010919">
    <property type="entry name" value="SAND-like_dom_sf"/>
</dbReference>
<dbReference type="InterPro" id="IPR001965">
    <property type="entry name" value="Znf_PHD"/>
</dbReference>
<evidence type="ECO:0000313" key="11">
    <source>
        <dbReference type="EMBL" id="KAF6116289.1"/>
    </source>
</evidence>
<proteinExistence type="predicted"/>
<dbReference type="SMART" id="SM00249">
    <property type="entry name" value="PHD"/>
    <property type="match status" value="1"/>
</dbReference>
<dbReference type="EMBL" id="JABVXQ010000004">
    <property type="protein sequence ID" value="KAF6116289.1"/>
    <property type="molecule type" value="Genomic_DNA"/>
</dbReference>
<dbReference type="GO" id="GO:0000981">
    <property type="term" value="F:DNA-binding transcription factor activity, RNA polymerase II-specific"/>
    <property type="evidence" value="ECO:0007669"/>
    <property type="project" value="TreeGrafter"/>
</dbReference>
<dbReference type="PROSITE" id="PS51414">
    <property type="entry name" value="HSR"/>
    <property type="match status" value="1"/>
</dbReference>
<protein>
    <recommendedName>
        <fullName evidence="13">Nuclear body protein SP140-like protein</fullName>
    </recommendedName>
</protein>
<keyword evidence="3 7" id="KW-0863">Zinc-finger</keyword>
<name>A0A834APQ8_9CHIR</name>
<dbReference type="GO" id="GO:0005634">
    <property type="term" value="C:nucleus"/>
    <property type="evidence" value="ECO:0007669"/>
    <property type="project" value="InterPro"/>
</dbReference>
<evidence type="ECO:0000313" key="12">
    <source>
        <dbReference type="Proteomes" id="UP000664940"/>
    </source>
</evidence>
<evidence type="ECO:0000256" key="1">
    <source>
        <dbReference type="ARBA" id="ARBA00022553"/>
    </source>
</evidence>
<evidence type="ECO:0000259" key="9">
    <source>
        <dbReference type="PROSITE" id="PS50864"/>
    </source>
</evidence>
<dbReference type="InterPro" id="IPR004865">
    <property type="entry name" value="HSR_dom"/>
</dbReference>
<dbReference type="Pfam" id="PF00628">
    <property type="entry name" value="PHD"/>
    <property type="match status" value="1"/>
</dbReference>